<organism evidence="1">
    <name type="scientific">marine sediment metagenome</name>
    <dbReference type="NCBI Taxonomy" id="412755"/>
    <lineage>
        <taxon>unclassified sequences</taxon>
        <taxon>metagenomes</taxon>
        <taxon>ecological metagenomes</taxon>
    </lineage>
</organism>
<evidence type="ECO:0000313" key="1">
    <source>
        <dbReference type="EMBL" id="KKN57984.1"/>
    </source>
</evidence>
<reference evidence="1" key="1">
    <citation type="journal article" date="2015" name="Nature">
        <title>Complex archaea that bridge the gap between prokaryotes and eukaryotes.</title>
        <authorList>
            <person name="Spang A."/>
            <person name="Saw J.H."/>
            <person name="Jorgensen S.L."/>
            <person name="Zaremba-Niedzwiedzka K."/>
            <person name="Martijn J."/>
            <person name="Lind A.E."/>
            <person name="van Eijk R."/>
            <person name="Schleper C."/>
            <person name="Guy L."/>
            <person name="Ettema T.J."/>
        </authorList>
    </citation>
    <scope>NUCLEOTIDE SEQUENCE</scope>
</reference>
<dbReference type="AlphaFoldDB" id="A0A0F9RTC9"/>
<comment type="caution">
    <text evidence="1">The sequence shown here is derived from an EMBL/GenBank/DDBJ whole genome shotgun (WGS) entry which is preliminary data.</text>
</comment>
<accession>A0A0F9RTC9</accession>
<dbReference type="EMBL" id="LAZR01000780">
    <property type="protein sequence ID" value="KKN57984.1"/>
    <property type="molecule type" value="Genomic_DNA"/>
</dbReference>
<name>A0A0F9RTC9_9ZZZZ</name>
<gene>
    <name evidence="1" type="ORF">LCGC14_0556420</name>
</gene>
<proteinExistence type="predicted"/>
<sequence>METKDEIEQKVKRKLEVCYFYYFYGLLQKKYNELDIKDRQIAKDLDLVVALRKYLNVGRKNESAKSLFKKIREQAELI</sequence>
<protein>
    <submittedName>
        <fullName evidence="1">Uncharacterized protein</fullName>
    </submittedName>
</protein>